<keyword evidence="2" id="KW-0288">FMN</keyword>
<evidence type="ECO:0000313" key="4">
    <source>
        <dbReference type="EMBL" id="KUG03912.1"/>
    </source>
</evidence>
<dbReference type="EMBL" id="LNQE01001865">
    <property type="protein sequence ID" value="KUG03912.1"/>
    <property type="molecule type" value="Genomic_DNA"/>
</dbReference>
<keyword evidence="1" id="KW-0285">Flavoprotein</keyword>
<dbReference type="EC" id="1.3.1.9" evidence="4"/>
<evidence type="ECO:0000256" key="3">
    <source>
        <dbReference type="ARBA" id="ARBA00023002"/>
    </source>
</evidence>
<accession>A0A0W8E5I5</accession>
<gene>
    <name evidence="4" type="ORF">ASZ90_018692</name>
</gene>
<dbReference type="SUPFAM" id="SSF51412">
    <property type="entry name" value="Inosine monophosphate dehydrogenase (IMPDH)"/>
    <property type="match status" value="1"/>
</dbReference>
<dbReference type="Gene3D" id="3.20.20.70">
    <property type="entry name" value="Aldolase class I"/>
    <property type="match status" value="1"/>
</dbReference>
<organism evidence="4">
    <name type="scientific">hydrocarbon metagenome</name>
    <dbReference type="NCBI Taxonomy" id="938273"/>
    <lineage>
        <taxon>unclassified sequences</taxon>
        <taxon>metagenomes</taxon>
        <taxon>ecological metagenomes</taxon>
    </lineage>
</organism>
<reference evidence="4" key="1">
    <citation type="journal article" date="2015" name="Proc. Natl. Acad. Sci. U.S.A.">
        <title>Networks of energetic and metabolic interactions define dynamics in microbial communities.</title>
        <authorList>
            <person name="Embree M."/>
            <person name="Liu J.K."/>
            <person name="Al-Bassam M.M."/>
            <person name="Zengler K."/>
        </authorList>
    </citation>
    <scope>NUCLEOTIDE SEQUENCE</scope>
</reference>
<sequence>MQLPELKIGKLLPRFPIIQGGMSISVSTASLSAAVARAGGIGVIGATAISLDELKTEIRKARELAGSGIIGVNIMYAARQFTELVETAINEGIDVIFTGAGFSRDIFLRARESDTPIVPIVSSARAAILAEKSGAAAVVAEGAEAGGHLGTDRSIKEILPEIKKAVKIPVIAAGGIVDGRDMAEMVQLGADGVQMATRFVLSDECSVADEYKQMYLNAREEDVIIIKSPVGLPGRALKNDFTELIKSGEVPEPEECNACLKNCSRDYCIFQALVNARNGKVDEGVVFTGQNVFKIKEILPVSVIFERLLAEYAAC</sequence>
<dbReference type="PANTHER" id="PTHR32332">
    <property type="entry name" value="2-NITROPROPANE DIOXYGENASE"/>
    <property type="match status" value="1"/>
</dbReference>
<proteinExistence type="predicted"/>
<dbReference type="CDD" id="cd04730">
    <property type="entry name" value="NPD_like"/>
    <property type="match status" value="1"/>
</dbReference>
<dbReference type="InterPro" id="IPR013785">
    <property type="entry name" value="Aldolase_TIM"/>
</dbReference>
<dbReference type="GO" id="GO:0018580">
    <property type="term" value="F:nitronate monooxygenase activity"/>
    <property type="evidence" value="ECO:0007669"/>
    <property type="project" value="InterPro"/>
</dbReference>
<evidence type="ECO:0000256" key="2">
    <source>
        <dbReference type="ARBA" id="ARBA00022643"/>
    </source>
</evidence>
<name>A0A0W8E5I5_9ZZZZ</name>
<dbReference type="GO" id="GO:0004318">
    <property type="term" value="F:enoyl-[acyl-carrier-protein] reductase (NADH) activity"/>
    <property type="evidence" value="ECO:0007669"/>
    <property type="project" value="UniProtKB-EC"/>
</dbReference>
<dbReference type="AlphaFoldDB" id="A0A0W8E5I5"/>
<dbReference type="InterPro" id="IPR004136">
    <property type="entry name" value="NMO"/>
</dbReference>
<comment type="caution">
    <text evidence="4">The sequence shown here is derived from an EMBL/GenBank/DDBJ whole genome shotgun (WGS) entry which is preliminary data.</text>
</comment>
<dbReference type="PANTHER" id="PTHR32332:SF18">
    <property type="entry name" value="2-NITROPROPANE DIOXYGENASE"/>
    <property type="match status" value="1"/>
</dbReference>
<protein>
    <submittedName>
        <fullName evidence="4">Enoyl-acp reductase</fullName>
        <ecNumber evidence="4">1.3.1.9</ecNumber>
    </submittedName>
</protein>
<keyword evidence="3 4" id="KW-0560">Oxidoreductase</keyword>
<dbReference type="Pfam" id="PF03060">
    <property type="entry name" value="NMO"/>
    <property type="match status" value="1"/>
</dbReference>
<evidence type="ECO:0000256" key="1">
    <source>
        <dbReference type="ARBA" id="ARBA00022630"/>
    </source>
</evidence>